<dbReference type="Proteomes" id="UP001378242">
    <property type="component" value="Unassembled WGS sequence"/>
</dbReference>
<evidence type="ECO:0000313" key="2">
    <source>
        <dbReference type="Proteomes" id="UP001378242"/>
    </source>
</evidence>
<feature type="non-terminal residue" evidence="1">
    <location>
        <position position="70"/>
    </location>
</feature>
<name>A0ABU9GKT1_COBMA</name>
<evidence type="ECO:0000313" key="1">
    <source>
        <dbReference type="EMBL" id="MEL0618753.1"/>
    </source>
</evidence>
<feature type="non-terminal residue" evidence="1">
    <location>
        <position position="1"/>
    </location>
</feature>
<dbReference type="InterPro" id="IPR029035">
    <property type="entry name" value="DHS-like_NAD/FAD-binding_dom"/>
</dbReference>
<proteinExistence type="predicted"/>
<protein>
    <submittedName>
        <fullName evidence="1">Sulfoacetaldehyde acetyltransferase</fullName>
    </submittedName>
</protein>
<gene>
    <name evidence="1" type="ORF">V6243_18220</name>
</gene>
<sequence length="70" mass="7406">RPTQLNIPRDYFYGEIECVIPNPARVDRGPGGSKSLDEAGELLASARFPVIVSVCGGVMADGVEECKALA</sequence>
<comment type="caution">
    <text evidence="1">The sequence shown here is derived from an EMBL/GenBank/DDBJ whole genome shotgun (WGS) entry which is preliminary data.</text>
</comment>
<dbReference type="SUPFAM" id="SSF52467">
    <property type="entry name" value="DHS-like NAD/FAD-binding domain"/>
    <property type="match status" value="1"/>
</dbReference>
<organism evidence="1 2">
    <name type="scientific">Cobetia marina</name>
    <name type="common">Deleya marina</name>
    <dbReference type="NCBI Taxonomy" id="28258"/>
    <lineage>
        <taxon>Bacteria</taxon>
        <taxon>Pseudomonadati</taxon>
        <taxon>Pseudomonadota</taxon>
        <taxon>Gammaproteobacteria</taxon>
        <taxon>Oceanospirillales</taxon>
        <taxon>Halomonadaceae</taxon>
        <taxon>Cobetia</taxon>
    </lineage>
</organism>
<keyword evidence="2" id="KW-1185">Reference proteome</keyword>
<accession>A0ABU9GKT1</accession>
<dbReference type="EMBL" id="JBAKAP010000175">
    <property type="protein sequence ID" value="MEL0618753.1"/>
    <property type="molecule type" value="Genomic_DNA"/>
</dbReference>
<reference evidence="1 2" key="1">
    <citation type="submission" date="2024-02" db="EMBL/GenBank/DDBJ databases">
        <title>Bacteria isolated from the canopy kelp, Nereocystis luetkeana.</title>
        <authorList>
            <person name="Pfister C.A."/>
            <person name="Younker I.T."/>
            <person name="Light S.H."/>
        </authorList>
    </citation>
    <scope>NUCLEOTIDE SEQUENCE [LARGE SCALE GENOMIC DNA]</scope>
    <source>
        <strain evidence="1 2">TI.5.07</strain>
    </source>
</reference>